<protein>
    <submittedName>
        <fullName evidence="1">Uncharacterized protein</fullName>
    </submittedName>
</protein>
<organism evidence="1 2">
    <name type="scientific">Trametes sanguinea</name>
    <dbReference type="NCBI Taxonomy" id="158606"/>
    <lineage>
        <taxon>Eukaryota</taxon>
        <taxon>Fungi</taxon>
        <taxon>Dikarya</taxon>
        <taxon>Basidiomycota</taxon>
        <taxon>Agaricomycotina</taxon>
        <taxon>Agaricomycetes</taxon>
        <taxon>Polyporales</taxon>
        <taxon>Polyporaceae</taxon>
        <taxon>Trametes</taxon>
    </lineage>
</organism>
<keyword evidence="2" id="KW-1185">Reference proteome</keyword>
<proteinExistence type="predicted"/>
<reference evidence="1" key="1">
    <citation type="submission" date="2022-08" db="EMBL/GenBank/DDBJ databases">
        <title>Genome Sequence of Pycnoporus sanguineus.</title>
        <authorList>
            <person name="Buettner E."/>
        </authorList>
    </citation>
    <scope>NUCLEOTIDE SEQUENCE</scope>
    <source>
        <strain evidence="1">CG-C14</strain>
    </source>
</reference>
<name>A0ACC1NLZ9_9APHY</name>
<gene>
    <name evidence="1" type="ORF">NUW54_g11020</name>
</gene>
<dbReference type="Proteomes" id="UP001144978">
    <property type="component" value="Unassembled WGS sequence"/>
</dbReference>
<comment type="caution">
    <text evidence="1">The sequence shown here is derived from an EMBL/GenBank/DDBJ whole genome shotgun (WGS) entry which is preliminary data.</text>
</comment>
<dbReference type="EMBL" id="JANSHE010004155">
    <property type="protein sequence ID" value="KAJ2980347.1"/>
    <property type="molecule type" value="Genomic_DNA"/>
</dbReference>
<sequence>MRPICLASWEASFGALLRSDVARTELSLYAAPSRVYRLLTPPLRLQYLRAVPVAQHRPSAHQRKLWVGQHIGDWCKVGFDRTRLRSVLSFVVAFMGREVMSAYRRRKYTTSVSPSPTRTSSATNSSMESLADTTVNLTPQRKHHKLLKDGSEVWSKEVEKIFVEGRCLSLSP</sequence>
<evidence type="ECO:0000313" key="1">
    <source>
        <dbReference type="EMBL" id="KAJ2980347.1"/>
    </source>
</evidence>
<accession>A0ACC1NLZ9</accession>
<evidence type="ECO:0000313" key="2">
    <source>
        <dbReference type="Proteomes" id="UP001144978"/>
    </source>
</evidence>